<comment type="caution">
    <text evidence="1">The sequence shown here is derived from an EMBL/GenBank/DDBJ whole genome shotgun (WGS) entry which is preliminary data.</text>
</comment>
<sequence length="161" mass="18085">MVETAGAIAGIVSAVLDVGKCFMSLFNHKSNLRNLETEVGKLKVARGKVERKVEVARNNVEEIEEPVGQWVSDVNSIVDEAETLIGERANIRCFNFIARYKQSRKASKKVKDVADLLELQEAFGDQVSRPIIHEDTRLILNQDYLAFQSRSSPLKKRSPDL</sequence>
<dbReference type="EMBL" id="CM047748">
    <property type="protein sequence ID" value="KAJ0014257.1"/>
    <property type="molecule type" value="Genomic_DNA"/>
</dbReference>
<evidence type="ECO:0000313" key="2">
    <source>
        <dbReference type="Proteomes" id="UP001163603"/>
    </source>
</evidence>
<gene>
    <name evidence="1" type="ORF">Pint_20027</name>
</gene>
<dbReference type="Proteomes" id="UP001163603">
    <property type="component" value="Chromosome 13"/>
</dbReference>
<name>A0ACC0XAU3_9ROSI</name>
<proteinExistence type="predicted"/>
<organism evidence="1 2">
    <name type="scientific">Pistacia integerrima</name>
    <dbReference type="NCBI Taxonomy" id="434235"/>
    <lineage>
        <taxon>Eukaryota</taxon>
        <taxon>Viridiplantae</taxon>
        <taxon>Streptophyta</taxon>
        <taxon>Embryophyta</taxon>
        <taxon>Tracheophyta</taxon>
        <taxon>Spermatophyta</taxon>
        <taxon>Magnoliopsida</taxon>
        <taxon>eudicotyledons</taxon>
        <taxon>Gunneridae</taxon>
        <taxon>Pentapetalae</taxon>
        <taxon>rosids</taxon>
        <taxon>malvids</taxon>
        <taxon>Sapindales</taxon>
        <taxon>Anacardiaceae</taxon>
        <taxon>Pistacia</taxon>
    </lineage>
</organism>
<protein>
    <submittedName>
        <fullName evidence="1">Uncharacterized protein</fullName>
    </submittedName>
</protein>
<evidence type="ECO:0000313" key="1">
    <source>
        <dbReference type="EMBL" id="KAJ0014257.1"/>
    </source>
</evidence>
<accession>A0ACC0XAU3</accession>
<reference evidence="2" key="1">
    <citation type="journal article" date="2023" name="G3 (Bethesda)">
        <title>Genome assembly and association tests identify interacting loci associated with vigor, precocity, and sex in interspecific pistachio rootstocks.</title>
        <authorList>
            <person name="Palmer W."/>
            <person name="Jacygrad E."/>
            <person name="Sagayaradj S."/>
            <person name="Cavanaugh K."/>
            <person name="Han R."/>
            <person name="Bertier L."/>
            <person name="Beede B."/>
            <person name="Kafkas S."/>
            <person name="Golino D."/>
            <person name="Preece J."/>
            <person name="Michelmore R."/>
        </authorList>
    </citation>
    <scope>NUCLEOTIDE SEQUENCE [LARGE SCALE GENOMIC DNA]</scope>
</reference>
<keyword evidence="2" id="KW-1185">Reference proteome</keyword>